<evidence type="ECO:0000313" key="4">
    <source>
        <dbReference type="Proteomes" id="UP000023152"/>
    </source>
</evidence>
<proteinExistence type="predicted"/>
<dbReference type="GO" id="GO:0031417">
    <property type="term" value="C:NatC complex"/>
    <property type="evidence" value="ECO:0007669"/>
    <property type="project" value="InterPro"/>
</dbReference>
<keyword evidence="4" id="KW-1185">Reference proteome</keyword>
<evidence type="ECO:0000256" key="2">
    <source>
        <dbReference type="SAM" id="Phobius"/>
    </source>
</evidence>
<protein>
    <submittedName>
        <fullName evidence="3">Uncharacterized protein</fullName>
    </submittedName>
</protein>
<name>X6P5G7_RETFI</name>
<comment type="caution">
    <text evidence="3">The sequence shown here is derived from an EMBL/GenBank/DDBJ whole genome shotgun (WGS) entry which is preliminary data.</text>
</comment>
<dbReference type="PANTHER" id="PTHR21373:SF0">
    <property type="entry name" value="N-ALPHA-ACETYLTRANSFERASE 35, NATC AUXILIARY SUBUNIT"/>
    <property type="match status" value="1"/>
</dbReference>
<accession>X6P5G7</accession>
<reference evidence="3 4" key="1">
    <citation type="journal article" date="2013" name="Curr. Biol.">
        <title>The Genome of the Foraminiferan Reticulomyxa filosa.</title>
        <authorList>
            <person name="Glockner G."/>
            <person name="Hulsmann N."/>
            <person name="Schleicher M."/>
            <person name="Noegel A.A."/>
            <person name="Eichinger L."/>
            <person name="Gallinger C."/>
            <person name="Pawlowski J."/>
            <person name="Sierra R."/>
            <person name="Euteneuer U."/>
            <person name="Pillet L."/>
            <person name="Moustafa A."/>
            <person name="Platzer M."/>
            <person name="Groth M."/>
            <person name="Szafranski K."/>
            <person name="Schliwa M."/>
        </authorList>
    </citation>
    <scope>NUCLEOTIDE SEQUENCE [LARGE SCALE GENOMIC DNA]</scope>
</reference>
<feature type="region of interest" description="Disordered" evidence="1">
    <location>
        <begin position="332"/>
        <end position="403"/>
    </location>
</feature>
<keyword evidence="2" id="KW-0472">Membrane</keyword>
<organism evidence="3 4">
    <name type="scientific">Reticulomyxa filosa</name>
    <dbReference type="NCBI Taxonomy" id="46433"/>
    <lineage>
        <taxon>Eukaryota</taxon>
        <taxon>Sar</taxon>
        <taxon>Rhizaria</taxon>
        <taxon>Retaria</taxon>
        <taxon>Foraminifera</taxon>
        <taxon>Monothalamids</taxon>
        <taxon>Reticulomyxidae</taxon>
        <taxon>Reticulomyxa</taxon>
    </lineage>
</organism>
<feature type="transmembrane region" description="Helical" evidence="2">
    <location>
        <begin position="188"/>
        <end position="207"/>
    </location>
</feature>
<keyword evidence="2" id="KW-1133">Transmembrane helix</keyword>
<dbReference type="InterPro" id="IPR007244">
    <property type="entry name" value="Naa35_N"/>
</dbReference>
<dbReference type="EMBL" id="ASPP01003883">
    <property type="protein sequence ID" value="ETO32842.1"/>
    <property type="molecule type" value="Genomic_DNA"/>
</dbReference>
<evidence type="ECO:0000313" key="3">
    <source>
        <dbReference type="EMBL" id="ETO32842.1"/>
    </source>
</evidence>
<sequence>MSKITITSDRFGPKRWYNVTEQFEIVRKLLAPGELVKAPSFTMHSATVFMKKKKIVEIGEKADPGISENVLYFKDIIFGESEVNKEEKKKDENENVVDKTTSWSSLDELYQQRKVNRITLPSQINKDELIGTMDEMIRLLWSFFSGNADRFSTFTCLYLHNEVRFHHHYKLPHPLLFPFVNAILLTHIHIYVCIYICISCVSFFFFFDWFEKKKKNNNDENNKKKCSHYVRQLVKSASVNEEEDWCRYEFYDIKSLPDLEETLLALDKQGVESANGTGREEKEGNELLLRQSIQHRVSFMKILLRLVSKLHFCHTFFNEKIDHATAQEGQFKVNKTAEETNDLKNDEKQKEDDKGQNKKNKNKNQNKNKKLDPPQKKKDSQGEKDANNPSETQTQENDKDSKETLSLFVLDEMIYYHTLKKKL</sequence>
<feature type="compositionally biased region" description="Basic and acidic residues" evidence="1">
    <location>
        <begin position="369"/>
        <end position="386"/>
    </location>
</feature>
<evidence type="ECO:0000256" key="1">
    <source>
        <dbReference type="SAM" id="MobiDB-lite"/>
    </source>
</evidence>
<dbReference type="Proteomes" id="UP000023152">
    <property type="component" value="Unassembled WGS sequence"/>
</dbReference>
<dbReference type="AlphaFoldDB" id="X6P5G7"/>
<keyword evidence="2" id="KW-0812">Transmembrane</keyword>
<dbReference type="PANTHER" id="PTHR21373">
    <property type="entry name" value="GLUCOSE REPRESSIBLE PROTEIN MAK10"/>
    <property type="match status" value="1"/>
</dbReference>
<feature type="compositionally biased region" description="Basic residues" evidence="1">
    <location>
        <begin position="357"/>
        <end position="368"/>
    </location>
</feature>
<feature type="compositionally biased region" description="Basic and acidic residues" evidence="1">
    <location>
        <begin position="335"/>
        <end position="356"/>
    </location>
</feature>
<gene>
    <name evidence="3" type="ORF">RFI_04274</name>
</gene>